<evidence type="ECO:0000313" key="2">
    <source>
        <dbReference type="EMBL" id="KAK7233982.1"/>
    </source>
</evidence>
<dbReference type="EMBL" id="JBBJCI010000353">
    <property type="protein sequence ID" value="KAK7233982.1"/>
    <property type="molecule type" value="Genomic_DNA"/>
</dbReference>
<sequence length="581" mass="61641">MRNVLRRGGAAALAASVAAAAAYWLRRRRRRRGLRSDAAPRPPEGETWLVFEINARRSQPILIRRGADFDSEVRCRVVRPVEGWASVTTSRGRPILVARPDVDFLDVSPLAPEPGRRRRRRRPTTTAGTAATEDGFVEASAGHWYDRAAPAAADDADDAGDAEAVDEDAGLFVLDRLGRAPAFLRLAAVRGGEATAAVHARAWAPDLEASFAAGAELAVATADPDTGGDFENDDAGGAAILVRRGGGISFEDKAARASRSSSRSARPRRRRPGERAGWKEDLLPAGAWPGLKNADAPTDDTARDALALRVVALDLGDALRDAAVARALRVSVAACPSFVFWASGRTSSSTWTTSAGRARRARRRPRRTRSSSAACAPGPRGAAEARTDGGAGQRRPRALLRRTALVGLEAAQRALDRAEAGGPVVVVGDAPDIELAEADAVARRARRRAEVELRAASLDLAGRGLGAWDAALARRFSTAAARPREPRRLGEQALRRRRLAATAPSPGGLAALLRVCGTRPAIAASLTALSLWGNELRAAGGAALGALVAASASLTRARRATAPSATRASRPWRRRWGRRRR</sequence>
<accession>A0ABR1FNC3</accession>
<feature type="compositionally biased region" description="Basic and acidic residues" evidence="1">
    <location>
        <begin position="273"/>
        <end position="282"/>
    </location>
</feature>
<protein>
    <submittedName>
        <fullName evidence="2">Uncharacterized protein</fullName>
    </submittedName>
</protein>
<name>A0ABR1FNC3_AURAN</name>
<organism evidence="2 3">
    <name type="scientific">Aureococcus anophagefferens</name>
    <name type="common">Harmful bloom alga</name>
    <dbReference type="NCBI Taxonomy" id="44056"/>
    <lineage>
        <taxon>Eukaryota</taxon>
        <taxon>Sar</taxon>
        <taxon>Stramenopiles</taxon>
        <taxon>Ochrophyta</taxon>
        <taxon>Pelagophyceae</taxon>
        <taxon>Pelagomonadales</taxon>
        <taxon>Pelagomonadaceae</taxon>
        <taxon>Aureococcus</taxon>
    </lineage>
</organism>
<gene>
    <name evidence="2" type="ORF">SO694_00102032</name>
</gene>
<proteinExistence type="predicted"/>
<feature type="compositionally biased region" description="Basic residues" evidence="1">
    <location>
        <begin position="357"/>
        <end position="369"/>
    </location>
</feature>
<feature type="compositionally biased region" description="Basic residues" evidence="1">
    <location>
        <begin position="570"/>
        <end position="581"/>
    </location>
</feature>
<dbReference type="Proteomes" id="UP001363151">
    <property type="component" value="Unassembled WGS sequence"/>
</dbReference>
<comment type="caution">
    <text evidence="2">The sequence shown here is derived from an EMBL/GenBank/DDBJ whole genome shotgun (WGS) entry which is preliminary data.</text>
</comment>
<evidence type="ECO:0000256" key="1">
    <source>
        <dbReference type="SAM" id="MobiDB-lite"/>
    </source>
</evidence>
<feature type="region of interest" description="Disordered" evidence="1">
    <location>
        <begin position="108"/>
        <end position="132"/>
    </location>
</feature>
<feature type="region of interest" description="Disordered" evidence="1">
    <location>
        <begin position="347"/>
        <end position="394"/>
    </location>
</feature>
<feature type="region of interest" description="Disordered" evidence="1">
    <location>
        <begin position="558"/>
        <end position="581"/>
    </location>
</feature>
<feature type="compositionally biased region" description="Low complexity" evidence="1">
    <location>
        <begin position="347"/>
        <end position="356"/>
    </location>
</feature>
<keyword evidence="3" id="KW-1185">Reference proteome</keyword>
<feature type="region of interest" description="Disordered" evidence="1">
    <location>
        <begin position="252"/>
        <end position="282"/>
    </location>
</feature>
<feature type="compositionally biased region" description="Low complexity" evidence="1">
    <location>
        <begin position="558"/>
        <end position="569"/>
    </location>
</feature>
<evidence type="ECO:0000313" key="3">
    <source>
        <dbReference type="Proteomes" id="UP001363151"/>
    </source>
</evidence>
<reference evidence="2 3" key="1">
    <citation type="submission" date="2024-03" db="EMBL/GenBank/DDBJ databases">
        <title>Aureococcus anophagefferens CCMP1851 and Kratosvirus quantuckense: Draft genome of a second virus-susceptible host strain in the model system.</title>
        <authorList>
            <person name="Chase E."/>
            <person name="Truchon A.R."/>
            <person name="Schepens W."/>
            <person name="Wilhelm S.W."/>
        </authorList>
    </citation>
    <scope>NUCLEOTIDE SEQUENCE [LARGE SCALE GENOMIC DNA]</scope>
    <source>
        <strain evidence="2 3">CCMP1851</strain>
    </source>
</reference>